<organism evidence="1 2">
    <name type="scientific">Zosterops lateralis melanops</name>
    <dbReference type="NCBI Taxonomy" id="1220523"/>
    <lineage>
        <taxon>Eukaryota</taxon>
        <taxon>Metazoa</taxon>
        <taxon>Chordata</taxon>
        <taxon>Craniata</taxon>
        <taxon>Vertebrata</taxon>
        <taxon>Euteleostomi</taxon>
        <taxon>Archelosauria</taxon>
        <taxon>Archosauria</taxon>
        <taxon>Dinosauria</taxon>
        <taxon>Saurischia</taxon>
        <taxon>Theropoda</taxon>
        <taxon>Coelurosauria</taxon>
        <taxon>Aves</taxon>
        <taxon>Neognathae</taxon>
        <taxon>Neoaves</taxon>
        <taxon>Telluraves</taxon>
        <taxon>Australaves</taxon>
        <taxon>Passeriformes</taxon>
        <taxon>Sylvioidea</taxon>
        <taxon>Zosteropidae</taxon>
        <taxon>Zosterops</taxon>
    </lineage>
</organism>
<dbReference type="AlphaFoldDB" id="A0A8D2NWL8"/>
<protein>
    <submittedName>
        <fullName evidence="1">Uncharacterized protein</fullName>
    </submittedName>
</protein>
<dbReference type="Ensembl" id="ENSZLMT00000003819.1">
    <property type="protein sequence ID" value="ENSZLMP00000003692.1"/>
    <property type="gene ID" value="ENSZLMG00000002676.1"/>
</dbReference>
<accession>A0A8D2NWL8</accession>
<name>A0A8D2NWL8_ZOSLA</name>
<reference evidence="1" key="1">
    <citation type="submission" date="2025-08" db="UniProtKB">
        <authorList>
            <consortium name="Ensembl"/>
        </authorList>
    </citation>
    <scope>IDENTIFICATION</scope>
</reference>
<evidence type="ECO:0000313" key="1">
    <source>
        <dbReference type="Ensembl" id="ENSZLMP00000003692.1"/>
    </source>
</evidence>
<proteinExistence type="predicted"/>
<dbReference type="Proteomes" id="UP000694401">
    <property type="component" value="Unassembled WGS sequence"/>
</dbReference>
<evidence type="ECO:0000313" key="2">
    <source>
        <dbReference type="Proteomes" id="UP000694401"/>
    </source>
</evidence>
<keyword evidence="2" id="KW-1185">Reference proteome</keyword>
<sequence length="245" mass="27961">QQLAPDSILVLTQFTSNHETNANAGPFRKSARSHPWCYISCSGTVCSTVGSKQNQNYPSFFVLGIQHPPTYLHLFCMEELLALHLHCYSLISTHSNCIFVLVFLYFNICFSNCIPDQRVQRVKTHEDICRKNHLEEKVSTSFFRCRFKAIISAVFTESGLLSFTAFNLNIFPLEHFACHVMHVVHCATAFKCASPFLGGINFFSFPLKIRYFVNWFRNKNEVTILKNKVSILGHKSASKLTTDSF</sequence>
<reference evidence="1" key="2">
    <citation type="submission" date="2025-09" db="UniProtKB">
        <authorList>
            <consortium name="Ensembl"/>
        </authorList>
    </citation>
    <scope>IDENTIFICATION</scope>
</reference>